<feature type="signal peptide" evidence="10">
    <location>
        <begin position="1"/>
        <end position="27"/>
    </location>
</feature>
<dbReference type="SMART" id="SM00710">
    <property type="entry name" value="PbH1"/>
    <property type="match status" value="7"/>
</dbReference>
<organism evidence="13 14">
    <name type="scientific">Lachnoanaerobaculum orale</name>
    <dbReference type="NCBI Taxonomy" id="979627"/>
    <lineage>
        <taxon>Bacteria</taxon>
        <taxon>Bacillati</taxon>
        <taxon>Bacillota</taxon>
        <taxon>Clostridia</taxon>
        <taxon>Lachnospirales</taxon>
        <taxon>Lachnospiraceae</taxon>
        <taxon>Lachnoanaerobaculum</taxon>
    </lineage>
</organism>
<evidence type="ECO:0000259" key="11">
    <source>
        <dbReference type="Pfam" id="PF25849"/>
    </source>
</evidence>
<dbReference type="PANTHER" id="PTHR40088:SF1">
    <property type="entry name" value="PECTATE LYASE PEL9"/>
    <property type="match status" value="1"/>
</dbReference>
<comment type="cofactor">
    <cofactor evidence="1">
        <name>Ca(2+)</name>
        <dbReference type="ChEBI" id="CHEBI:29108"/>
    </cofactor>
</comment>
<dbReference type="Gene3D" id="2.10.270.10">
    <property type="entry name" value="Cholin Binding"/>
    <property type="match status" value="1"/>
</dbReference>
<dbReference type="SUPFAM" id="SSF51126">
    <property type="entry name" value="Pectin lyase-like"/>
    <property type="match status" value="1"/>
</dbReference>
<keyword evidence="7" id="KW-0456">Lyase</keyword>
<dbReference type="EMBL" id="RRCM01000001">
    <property type="protein sequence ID" value="RRJ16021.1"/>
    <property type="molecule type" value="Genomic_DNA"/>
</dbReference>
<dbReference type="PANTHER" id="PTHR40088">
    <property type="entry name" value="PECTATE LYASE (EUROFUNG)"/>
    <property type="match status" value="1"/>
</dbReference>
<keyword evidence="6" id="KW-0106">Calcium</keyword>
<accession>A0A3P3Q463</accession>
<evidence type="ECO:0000256" key="8">
    <source>
        <dbReference type="ARBA" id="ARBA00038263"/>
    </source>
</evidence>
<comment type="subcellular location">
    <subcellularLocation>
        <location evidence="2">Secreted</location>
    </subcellularLocation>
</comment>
<dbReference type="Gene3D" id="2.160.20.10">
    <property type="entry name" value="Single-stranded right-handed beta-helix, Pectin lyase-like"/>
    <property type="match status" value="1"/>
</dbReference>
<evidence type="ECO:0000256" key="3">
    <source>
        <dbReference type="ARBA" id="ARBA00022525"/>
    </source>
</evidence>
<comment type="similarity">
    <text evidence="8">Belongs to the polysaccharide lyase 9 family.</text>
</comment>
<keyword evidence="14" id="KW-1185">Reference proteome</keyword>
<reference evidence="13 14" key="1">
    <citation type="submission" date="2018-11" db="EMBL/GenBank/DDBJ databases">
        <title>Genome sequencing of Lachnoanaerobaculum orale DSM 24553T.</title>
        <authorList>
            <person name="Kook J.-K."/>
            <person name="Park S.-N."/>
            <person name="Lim Y.K."/>
        </authorList>
    </citation>
    <scope>NUCLEOTIDE SEQUENCE [LARGE SCALE GENOMIC DNA]</scope>
    <source>
        <strain evidence="13 14">DSM 24553</strain>
    </source>
</reference>
<sequence length="1034" mass="113486">MKRNIFRCFMAYILSILLLSNSLEVFASTLTNGIEITSETEERSDTVISKATDSNAKEWEFTYFGPSTSTITNTVNDDADIDGEIILKSATYKKDGSINKKGGKFVSSDPADGISFYYTKIDPSKENFILEADVRIDYMNPKPDGQEGFALMVRDSIGEKGDPASSESNLVSIGATQLPKGELNSTTQVKDMLGVRAYTGIDNKIKPNPDTFKVYRLGFDKDGGKVSSGDTYRVRLEKNSSSYVVYQLAMDGSELYKYEIPIQAKDIRANSISGYEELNDPMNVQDRFAYVGFAVARGMNVTYSNIKFEKSEFDANDWRPQESRYIDLQAKITSPDTAAEENYTLVFKANANGTAKIYQDNVLKDSVEVVNNEELKKDYDLSSGKNFSVEFTPEAGYEPEPFVKLKSYETVTLNKSVSLRTIGKDSYIYVSNTGLDGNDGSGYDNAISLESAIKYARPGQTILLKPEVYDMSNKSLIVQKGRNGREDNPIRIQGDGGFATLDFNRSGKGFSLGGDYWELKQFNITNTADGYKGLGISGSHNKAERLNSFNNGTTGLQISGSSEDSKDKWPSYNYILNCTSMNNADSAMEDADGFAAKITSGVGNVFDGCIAAYNADDGWDLFAKVATGSIGDVTIKNSVAYRNGYILIKNGGNKKNFEFASGTVDESGNLSFEKPNIMLDAGNGNGFKMGGSNVSGAHKLDNSISYENKAKGIDSNSGPNIKISNSTSYNNGSYNVALYTSDKTLKTEFSAKGILSFRKGTNIGEQLSLQSQAGSDVMDGTNFYWNKDENISKNTASKVITVVENDFINLDTKNDPKRNGEGKIDMNGLLLLKPEAKEKLSSGAGGRAFGEEEIIPDTPSKNNNITEEKPKDELSNDTIENPKDKLSNGGGQDNNAGKNPHTEVAAQTEVSDNKNKPASDDSRVVIPKNSNSKAKNRRSSSSSSSSKGSKKVFHNTFTGWKTETVNGHNVWKYVENGKNVTSQWAYIFNPYTNRNAWFKFDKDGIMETGWINENGINYYLSEISDGSLGEWIKK</sequence>
<evidence type="ECO:0000256" key="9">
    <source>
        <dbReference type="SAM" id="MobiDB-lite"/>
    </source>
</evidence>
<evidence type="ECO:0008006" key="15">
    <source>
        <dbReference type="Google" id="ProtNLM"/>
    </source>
</evidence>
<keyword evidence="3" id="KW-0964">Secreted</keyword>
<feature type="domain" description="Pectate disaccharide-lyase-like N-terminal" evidence="11">
    <location>
        <begin position="72"/>
        <end position="312"/>
    </location>
</feature>
<dbReference type="GO" id="GO:0016837">
    <property type="term" value="F:carbon-oxygen lyase activity, acting on polysaccharides"/>
    <property type="evidence" value="ECO:0007669"/>
    <property type="project" value="TreeGrafter"/>
</dbReference>
<evidence type="ECO:0000256" key="6">
    <source>
        <dbReference type="ARBA" id="ARBA00022837"/>
    </source>
</evidence>
<gene>
    <name evidence="13" type="ORF">EHW90_03030</name>
</gene>
<feature type="region of interest" description="Disordered" evidence="9">
    <location>
        <begin position="841"/>
        <end position="951"/>
    </location>
</feature>
<dbReference type="Pfam" id="PF25849">
    <property type="entry name" value="PelX_N"/>
    <property type="match status" value="1"/>
</dbReference>
<feature type="chain" id="PRO_5017999908" description="Right-handed parallel beta-helix repeat-containing protein" evidence="10">
    <location>
        <begin position="28"/>
        <end position="1034"/>
    </location>
</feature>
<feature type="compositionally biased region" description="Basic and acidic residues" evidence="9">
    <location>
        <begin position="866"/>
        <end position="886"/>
    </location>
</feature>
<evidence type="ECO:0000256" key="7">
    <source>
        <dbReference type="ARBA" id="ARBA00023239"/>
    </source>
</evidence>
<dbReference type="InterPro" id="IPR012334">
    <property type="entry name" value="Pectin_lyas_fold"/>
</dbReference>
<dbReference type="SUPFAM" id="SSF69360">
    <property type="entry name" value="Cell wall binding repeat"/>
    <property type="match status" value="1"/>
</dbReference>
<dbReference type="InterPro" id="IPR006626">
    <property type="entry name" value="PbH1"/>
</dbReference>
<evidence type="ECO:0000256" key="5">
    <source>
        <dbReference type="ARBA" id="ARBA00022729"/>
    </source>
</evidence>
<proteinExistence type="inferred from homology"/>
<dbReference type="InterPro" id="IPR011050">
    <property type="entry name" value="Pectin_lyase_fold/virulence"/>
</dbReference>
<evidence type="ECO:0000256" key="10">
    <source>
        <dbReference type="SAM" id="SignalP"/>
    </source>
</evidence>
<evidence type="ECO:0000313" key="14">
    <source>
        <dbReference type="Proteomes" id="UP000276982"/>
    </source>
</evidence>
<keyword evidence="5 10" id="KW-0732">Signal</keyword>
<feature type="domain" description="Pectate disaccharide-lyase-like central Ig-like" evidence="12">
    <location>
        <begin position="332"/>
        <end position="408"/>
    </location>
</feature>
<dbReference type="Proteomes" id="UP000276982">
    <property type="component" value="Unassembled WGS sequence"/>
</dbReference>
<dbReference type="InterPro" id="IPR058953">
    <property type="entry name" value="PelX-like_N"/>
</dbReference>
<dbReference type="Pfam" id="PF25850">
    <property type="entry name" value="PelX_Ig"/>
    <property type="match status" value="1"/>
</dbReference>
<dbReference type="GO" id="GO:0046872">
    <property type="term" value="F:metal ion binding"/>
    <property type="evidence" value="ECO:0007669"/>
    <property type="project" value="UniProtKB-KW"/>
</dbReference>
<evidence type="ECO:0000256" key="1">
    <source>
        <dbReference type="ARBA" id="ARBA00001913"/>
    </source>
</evidence>
<feature type="compositionally biased region" description="Low complexity" evidence="9">
    <location>
        <begin position="928"/>
        <end position="947"/>
    </location>
</feature>
<evidence type="ECO:0000256" key="2">
    <source>
        <dbReference type="ARBA" id="ARBA00004613"/>
    </source>
</evidence>
<dbReference type="GO" id="GO:0005576">
    <property type="term" value="C:extracellular region"/>
    <property type="evidence" value="ECO:0007669"/>
    <property type="project" value="UniProtKB-SubCell"/>
</dbReference>
<keyword evidence="4" id="KW-0479">Metal-binding</keyword>
<name>A0A3P3Q463_9FIRM</name>
<evidence type="ECO:0000256" key="4">
    <source>
        <dbReference type="ARBA" id="ARBA00022723"/>
    </source>
</evidence>
<comment type="caution">
    <text evidence="13">The sequence shown here is derived from an EMBL/GenBank/DDBJ whole genome shotgun (WGS) entry which is preliminary data.</text>
</comment>
<evidence type="ECO:0000259" key="12">
    <source>
        <dbReference type="Pfam" id="PF25850"/>
    </source>
</evidence>
<dbReference type="AlphaFoldDB" id="A0A3P3Q463"/>
<protein>
    <recommendedName>
        <fullName evidence="15">Right-handed parallel beta-helix repeat-containing protein</fullName>
    </recommendedName>
</protein>
<dbReference type="InterPro" id="IPR052052">
    <property type="entry name" value="Polysaccharide_Lyase_9"/>
</dbReference>
<feature type="compositionally biased region" description="Basic and acidic residues" evidence="9">
    <location>
        <begin position="911"/>
        <end position="923"/>
    </location>
</feature>
<dbReference type="InterPro" id="IPR058863">
    <property type="entry name" value="PelX-like_Ig"/>
</dbReference>
<evidence type="ECO:0000313" key="13">
    <source>
        <dbReference type="EMBL" id="RRJ16021.1"/>
    </source>
</evidence>